<dbReference type="InterPro" id="IPR029044">
    <property type="entry name" value="Nucleotide-diphossugar_trans"/>
</dbReference>
<gene>
    <name evidence="2" type="ORF">GXP67_24580</name>
</gene>
<dbReference type="KEGG" id="rhoz:GXP67_24580"/>
<keyword evidence="3" id="KW-1185">Reference proteome</keyword>
<dbReference type="PANTHER" id="PTHR43685">
    <property type="entry name" value="GLYCOSYLTRANSFERASE"/>
    <property type="match status" value="1"/>
</dbReference>
<dbReference type="SUPFAM" id="SSF53448">
    <property type="entry name" value="Nucleotide-diphospho-sugar transferases"/>
    <property type="match status" value="2"/>
</dbReference>
<dbReference type="AlphaFoldDB" id="A0A6C0GNI6"/>
<name>A0A6C0GNI6_9BACT</name>
<dbReference type="InterPro" id="IPR001173">
    <property type="entry name" value="Glyco_trans_2-like"/>
</dbReference>
<sequence length="670" mass="78287">MPKIDISVIIPLYNRVALVAQTISSVQSQTYLHWEALIIDDGSTDGSMELVEKISKEDARIKVLKRNRHPKGAPVCRNIGLEHASGEYVIFLDSDDLLAPFCLERRFTHISDLANVDFMVFPMLLFKNRPGDMDILWNIDNEREDDLARFLRLDALWQTSCPIYRRTSLLKIGGFDEDLPFLQDYELHVRTLCAKFVYVKQMHVEPDCFLRRHEGESISQKGFDTKKSFLDKEMVYRKILKTLLAYHRKEYILYVSSLFFNLSKKWLQKYGDLNRSLACWENIHSILETDLYYKSMDYLEKLNQYYQKGNVSVLLEINKIEKSIPLIFSHQNHNLNLITQSNFTHFNTKKPFFSIVIPENAQINNLSLLLKQVFNQTYPYFEVLIINPCLTEDSRKVIENYALQEKQIKIIYHEQDTKDIREQLNKAIEQTKGEYIWLVDTPDFLDNTFLADVIGYLTRCSHTGLIYYLGGRNSGLCNWNGYAGYKDETNWSDSFYKNGERIVKKLLFVNNNLPAPDTVLFDKNVYKAASRAYLNSSLNSKWLLYSHILLYGDILFVSKLSGPYDLQSNTNTQVTYKPDISIKELSEILLSMSRHFLIKPDIRKRIISSFVNIWQDVNKLGAIPFRINFAIYRNLSKADHSTSQIVLMRLIKNFIRTNIPIRFVKKRSPK</sequence>
<evidence type="ECO:0000313" key="3">
    <source>
        <dbReference type="Proteomes" id="UP000480178"/>
    </source>
</evidence>
<dbReference type="RefSeq" id="WP_162445583.1">
    <property type="nucleotide sequence ID" value="NZ_CP048222.1"/>
</dbReference>
<evidence type="ECO:0000259" key="1">
    <source>
        <dbReference type="Pfam" id="PF00535"/>
    </source>
</evidence>
<keyword evidence="2" id="KW-0808">Transferase</keyword>
<dbReference type="CDD" id="cd00761">
    <property type="entry name" value="Glyco_tranf_GTA_type"/>
    <property type="match status" value="1"/>
</dbReference>
<proteinExistence type="predicted"/>
<dbReference type="GO" id="GO:0016740">
    <property type="term" value="F:transferase activity"/>
    <property type="evidence" value="ECO:0007669"/>
    <property type="project" value="UniProtKB-KW"/>
</dbReference>
<reference evidence="2 3" key="1">
    <citation type="submission" date="2020-01" db="EMBL/GenBank/DDBJ databases">
        <authorList>
            <person name="Kim M.K."/>
        </authorList>
    </citation>
    <scope>NUCLEOTIDE SEQUENCE [LARGE SCALE GENOMIC DNA]</scope>
    <source>
        <strain evidence="2 3">172606-1</strain>
    </source>
</reference>
<dbReference type="EMBL" id="CP048222">
    <property type="protein sequence ID" value="QHT69596.1"/>
    <property type="molecule type" value="Genomic_DNA"/>
</dbReference>
<dbReference type="InterPro" id="IPR050834">
    <property type="entry name" value="Glycosyltransf_2"/>
</dbReference>
<dbReference type="PANTHER" id="PTHR43685:SF2">
    <property type="entry name" value="GLYCOSYLTRANSFERASE 2-LIKE DOMAIN-CONTAINING PROTEIN"/>
    <property type="match status" value="1"/>
</dbReference>
<protein>
    <submittedName>
        <fullName evidence="2">Glycosyltransferase</fullName>
    </submittedName>
</protein>
<organism evidence="2 3">
    <name type="scientific">Rhodocytophaga rosea</name>
    <dbReference type="NCBI Taxonomy" id="2704465"/>
    <lineage>
        <taxon>Bacteria</taxon>
        <taxon>Pseudomonadati</taxon>
        <taxon>Bacteroidota</taxon>
        <taxon>Cytophagia</taxon>
        <taxon>Cytophagales</taxon>
        <taxon>Rhodocytophagaceae</taxon>
        <taxon>Rhodocytophaga</taxon>
    </lineage>
</organism>
<dbReference type="Pfam" id="PF00535">
    <property type="entry name" value="Glycos_transf_2"/>
    <property type="match status" value="2"/>
</dbReference>
<accession>A0A6C0GNI6</accession>
<feature type="domain" description="Glycosyltransferase 2-like" evidence="1">
    <location>
        <begin position="7"/>
        <end position="116"/>
    </location>
</feature>
<dbReference type="Gene3D" id="3.90.550.10">
    <property type="entry name" value="Spore Coat Polysaccharide Biosynthesis Protein SpsA, Chain A"/>
    <property type="match status" value="2"/>
</dbReference>
<dbReference type="Proteomes" id="UP000480178">
    <property type="component" value="Chromosome"/>
</dbReference>
<evidence type="ECO:0000313" key="2">
    <source>
        <dbReference type="EMBL" id="QHT69596.1"/>
    </source>
</evidence>
<feature type="domain" description="Glycosyltransferase 2-like" evidence="1">
    <location>
        <begin position="354"/>
        <end position="462"/>
    </location>
</feature>